<reference evidence="1 2" key="1">
    <citation type="submission" date="2018-10" db="EMBL/GenBank/DDBJ databases">
        <title>Genome sequencing of Pedobacter jejuensis TNB23.</title>
        <authorList>
            <person name="Cho Y.-J."/>
            <person name="Cho A."/>
            <person name="Kim O.-S."/>
        </authorList>
    </citation>
    <scope>NUCLEOTIDE SEQUENCE [LARGE SCALE GENOMIC DNA]</scope>
    <source>
        <strain evidence="1 2">TNB23</strain>
    </source>
</reference>
<evidence type="ECO:0000313" key="2">
    <source>
        <dbReference type="Proteomes" id="UP000274046"/>
    </source>
</evidence>
<dbReference type="AlphaFoldDB" id="A0A3N0BUQ3"/>
<sequence>MPKFVIMLRVKDGVFFAEEWLNCFEKLADEIVVLDNGSTDGTLEILKKHPKVVDIIQTEGYNEGRDKNLLYQHVRLRNPDWCLWIDIDEIFEPQLTRAHFDKLMKNRFINKFAFRRFHFMDRTHFAGSWYRLNYSAGHDRLMWRENKSGYFQDLIIDSPNVKGIKGLKSNTNFRIKHLGYINKELVDKKAEIYRAIIPEKEDIFQSMYLKGERPVKWEDNRKSVKTIMMNQLLNALQLTHIFPKVIRRARSIFQ</sequence>
<comment type="caution">
    <text evidence="1">The sequence shown here is derived from an EMBL/GenBank/DDBJ whole genome shotgun (WGS) entry which is preliminary data.</text>
</comment>
<dbReference type="OrthoDB" id="9815923at2"/>
<proteinExistence type="predicted"/>
<name>A0A3N0BUQ3_9SPHI</name>
<organism evidence="1 2">
    <name type="scientific">Pedobacter jejuensis</name>
    <dbReference type="NCBI Taxonomy" id="1268550"/>
    <lineage>
        <taxon>Bacteria</taxon>
        <taxon>Pseudomonadati</taxon>
        <taxon>Bacteroidota</taxon>
        <taxon>Sphingobacteriia</taxon>
        <taxon>Sphingobacteriales</taxon>
        <taxon>Sphingobacteriaceae</taxon>
        <taxon>Pedobacter</taxon>
    </lineage>
</organism>
<dbReference type="InterPro" id="IPR029044">
    <property type="entry name" value="Nucleotide-diphossugar_trans"/>
</dbReference>
<keyword evidence="2" id="KW-1185">Reference proteome</keyword>
<accession>A0A3N0BUQ3</accession>
<evidence type="ECO:0000313" key="1">
    <source>
        <dbReference type="EMBL" id="RNL53028.1"/>
    </source>
</evidence>
<dbReference type="RefSeq" id="WP_123205860.1">
    <property type="nucleotide sequence ID" value="NZ_RBEE01000021.1"/>
</dbReference>
<dbReference type="SUPFAM" id="SSF53448">
    <property type="entry name" value="Nucleotide-diphospho-sugar transferases"/>
    <property type="match status" value="1"/>
</dbReference>
<protein>
    <submittedName>
        <fullName evidence="1">Glycosyltransferase</fullName>
    </submittedName>
</protein>
<dbReference type="Pfam" id="PF13704">
    <property type="entry name" value="Glyco_tranf_2_4"/>
    <property type="match status" value="1"/>
</dbReference>
<gene>
    <name evidence="1" type="ORF">D7004_10730</name>
</gene>
<dbReference type="Proteomes" id="UP000274046">
    <property type="component" value="Unassembled WGS sequence"/>
</dbReference>
<dbReference type="Gene3D" id="3.90.550.10">
    <property type="entry name" value="Spore Coat Polysaccharide Biosynthesis Protein SpsA, Chain A"/>
    <property type="match status" value="1"/>
</dbReference>
<dbReference type="EMBL" id="RBEE01000021">
    <property type="protein sequence ID" value="RNL53028.1"/>
    <property type="molecule type" value="Genomic_DNA"/>
</dbReference>
<keyword evidence="1" id="KW-0808">Transferase</keyword>
<dbReference type="GO" id="GO:0016740">
    <property type="term" value="F:transferase activity"/>
    <property type="evidence" value="ECO:0007669"/>
    <property type="project" value="UniProtKB-KW"/>
</dbReference>